<evidence type="ECO:0000256" key="1">
    <source>
        <dbReference type="SAM" id="Phobius"/>
    </source>
</evidence>
<feature type="transmembrane region" description="Helical" evidence="1">
    <location>
        <begin position="36"/>
        <end position="56"/>
    </location>
</feature>
<dbReference type="EMBL" id="JACFXV010000065">
    <property type="protein sequence ID" value="MBA5779093.1"/>
    <property type="molecule type" value="Genomic_DNA"/>
</dbReference>
<evidence type="ECO:0000313" key="4">
    <source>
        <dbReference type="Proteomes" id="UP000541109"/>
    </source>
</evidence>
<dbReference type="Proteomes" id="UP000541109">
    <property type="component" value="Unassembled WGS sequence"/>
</dbReference>
<feature type="chain" id="PRO_5032829058" evidence="2">
    <location>
        <begin position="21"/>
        <end position="98"/>
    </location>
</feature>
<accession>A0A839AHB5</accession>
<name>A0A839AHB5_9HYPH</name>
<feature type="signal peptide" evidence="2">
    <location>
        <begin position="1"/>
        <end position="20"/>
    </location>
</feature>
<keyword evidence="2" id="KW-0732">Signal</keyword>
<keyword evidence="1" id="KW-0812">Transmembrane</keyword>
<sequence>MLTKTTIALAAVAITAIAVAGVSITGADAKNHRDVAVVAGAVASFAGGAMVLGAIAKPRPLNETVQAVRVYRPFCRVETTREWDSYANRWQVYTERAC</sequence>
<dbReference type="RefSeq" id="WP_182167920.1">
    <property type="nucleotide sequence ID" value="NZ_JACFXV010000065.1"/>
</dbReference>
<keyword evidence="4" id="KW-1185">Reference proteome</keyword>
<keyword evidence="1" id="KW-1133">Transmembrane helix</keyword>
<evidence type="ECO:0000313" key="3">
    <source>
        <dbReference type="EMBL" id="MBA5779093.1"/>
    </source>
</evidence>
<protein>
    <submittedName>
        <fullName evidence="3">Uncharacterized protein</fullName>
    </submittedName>
</protein>
<reference evidence="3 4" key="1">
    <citation type="submission" date="2020-07" db="EMBL/GenBank/DDBJ databases">
        <title>Stappia sp., F7233, whole genome shotgun sequencing project.</title>
        <authorList>
            <person name="Jiang S."/>
            <person name="Liu Z.W."/>
            <person name="Du Z.J."/>
        </authorList>
    </citation>
    <scope>NUCLEOTIDE SEQUENCE [LARGE SCALE GENOMIC DNA]</scope>
    <source>
        <strain evidence="3 4">F7233</strain>
    </source>
</reference>
<dbReference type="AlphaFoldDB" id="A0A839AHB5"/>
<comment type="caution">
    <text evidence="3">The sequence shown here is derived from an EMBL/GenBank/DDBJ whole genome shotgun (WGS) entry which is preliminary data.</text>
</comment>
<evidence type="ECO:0000256" key="2">
    <source>
        <dbReference type="SAM" id="SignalP"/>
    </source>
</evidence>
<organism evidence="3 4">
    <name type="scientific">Stappia albiluteola</name>
    <dbReference type="NCBI Taxonomy" id="2758565"/>
    <lineage>
        <taxon>Bacteria</taxon>
        <taxon>Pseudomonadati</taxon>
        <taxon>Pseudomonadota</taxon>
        <taxon>Alphaproteobacteria</taxon>
        <taxon>Hyphomicrobiales</taxon>
        <taxon>Stappiaceae</taxon>
        <taxon>Stappia</taxon>
    </lineage>
</organism>
<gene>
    <name evidence="3" type="ORF">H2509_18340</name>
</gene>
<proteinExistence type="predicted"/>
<keyword evidence="1" id="KW-0472">Membrane</keyword>